<sequence length="117" mass="13876">MAKPSLEHNHGSTLALCRQNFQYCLFYYLFDYREQIHHIRSLSATSYHHFQRCTKARSAINLIHELERFDDSDNLHSTTESRISQLQIPSLAKQRNGFFSCECPKDRQPFKTPTLRR</sequence>
<dbReference type="EMBL" id="QZWG01000005">
    <property type="protein sequence ID" value="RZC12960.1"/>
    <property type="molecule type" value="Genomic_DNA"/>
</dbReference>
<protein>
    <submittedName>
        <fullName evidence="1">Uncharacterized protein</fullName>
    </submittedName>
</protein>
<keyword evidence="2" id="KW-1185">Reference proteome</keyword>
<organism evidence="1 2">
    <name type="scientific">Glycine soja</name>
    <name type="common">Wild soybean</name>
    <dbReference type="NCBI Taxonomy" id="3848"/>
    <lineage>
        <taxon>Eukaryota</taxon>
        <taxon>Viridiplantae</taxon>
        <taxon>Streptophyta</taxon>
        <taxon>Embryophyta</taxon>
        <taxon>Tracheophyta</taxon>
        <taxon>Spermatophyta</taxon>
        <taxon>Magnoliopsida</taxon>
        <taxon>eudicotyledons</taxon>
        <taxon>Gunneridae</taxon>
        <taxon>Pentapetalae</taxon>
        <taxon>rosids</taxon>
        <taxon>fabids</taxon>
        <taxon>Fabales</taxon>
        <taxon>Fabaceae</taxon>
        <taxon>Papilionoideae</taxon>
        <taxon>50 kb inversion clade</taxon>
        <taxon>NPAAA clade</taxon>
        <taxon>indigoferoid/millettioid clade</taxon>
        <taxon>Phaseoleae</taxon>
        <taxon>Glycine</taxon>
        <taxon>Glycine subgen. Soja</taxon>
    </lineage>
</organism>
<evidence type="ECO:0000313" key="2">
    <source>
        <dbReference type="Proteomes" id="UP000289340"/>
    </source>
</evidence>
<name>A0A445KPV7_GLYSO</name>
<proteinExistence type="predicted"/>
<comment type="caution">
    <text evidence="1">The sequence shown here is derived from an EMBL/GenBank/DDBJ whole genome shotgun (WGS) entry which is preliminary data.</text>
</comment>
<evidence type="ECO:0000313" key="1">
    <source>
        <dbReference type="EMBL" id="RZC12960.1"/>
    </source>
</evidence>
<dbReference type="AlphaFoldDB" id="A0A445KPV7"/>
<gene>
    <name evidence="1" type="ORF">D0Y65_012617</name>
</gene>
<reference evidence="1 2" key="1">
    <citation type="submission" date="2018-09" db="EMBL/GenBank/DDBJ databases">
        <title>A high-quality reference genome of wild soybean provides a powerful tool to mine soybean genomes.</title>
        <authorList>
            <person name="Xie M."/>
            <person name="Chung C.Y.L."/>
            <person name="Li M.-W."/>
            <person name="Wong F.-L."/>
            <person name="Chan T.-F."/>
            <person name="Lam H.-M."/>
        </authorList>
    </citation>
    <scope>NUCLEOTIDE SEQUENCE [LARGE SCALE GENOMIC DNA]</scope>
    <source>
        <strain evidence="2">cv. W05</strain>
        <tissue evidence="1">Hypocotyl of etiolated seedlings</tissue>
    </source>
</reference>
<dbReference type="Proteomes" id="UP000289340">
    <property type="component" value="Chromosome 5"/>
</dbReference>
<accession>A0A445KPV7</accession>